<dbReference type="AlphaFoldDB" id="U6RKY4"/>
<dbReference type="HOGENOM" id="CLU_033139_7_1_10"/>
<dbReference type="PATRIC" id="fig|1121098.3.peg.911"/>
<dbReference type="InterPro" id="IPR050090">
    <property type="entry name" value="Tyrosine_recombinase_XerCD"/>
</dbReference>
<proteinExistence type="inferred from homology"/>
<dbReference type="Gene3D" id="1.10.150.130">
    <property type="match status" value="1"/>
</dbReference>
<gene>
    <name evidence="5" type="ORF">HMPREF1534_00900</name>
</gene>
<dbReference type="CDD" id="cd01185">
    <property type="entry name" value="INTN1_C_like"/>
    <property type="match status" value="1"/>
</dbReference>
<feature type="domain" description="Tyr recombinase" evidence="4">
    <location>
        <begin position="249"/>
        <end position="441"/>
    </location>
</feature>
<evidence type="ECO:0000313" key="6">
    <source>
        <dbReference type="Proteomes" id="UP000017831"/>
    </source>
</evidence>
<comment type="similarity">
    <text evidence="1">Belongs to the 'phage' integrase family.</text>
</comment>
<dbReference type="eggNOG" id="COG0582">
    <property type="taxonomic scope" value="Bacteria"/>
</dbReference>
<evidence type="ECO:0000259" key="4">
    <source>
        <dbReference type="PROSITE" id="PS51898"/>
    </source>
</evidence>
<dbReference type="InterPro" id="IPR013762">
    <property type="entry name" value="Integrase-like_cat_sf"/>
</dbReference>
<dbReference type="EMBL" id="AQHY01000010">
    <property type="protein sequence ID" value="EOA56712.1"/>
    <property type="molecule type" value="Genomic_DNA"/>
</dbReference>
<dbReference type="SUPFAM" id="SSF56349">
    <property type="entry name" value="DNA breaking-rejoining enzymes"/>
    <property type="match status" value="1"/>
</dbReference>
<dbReference type="InterPro" id="IPR010998">
    <property type="entry name" value="Integrase_recombinase_N"/>
</dbReference>
<evidence type="ECO:0000256" key="3">
    <source>
        <dbReference type="ARBA" id="ARBA00023172"/>
    </source>
</evidence>
<evidence type="ECO:0000313" key="5">
    <source>
        <dbReference type="EMBL" id="EOA56712.1"/>
    </source>
</evidence>
<keyword evidence="3" id="KW-0233">DNA recombination</keyword>
<dbReference type="Pfam" id="PF17293">
    <property type="entry name" value="Arm-DNA-bind_5"/>
    <property type="match status" value="1"/>
</dbReference>
<dbReference type="PROSITE" id="PS51898">
    <property type="entry name" value="TYR_RECOMBINASE"/>
    <property type="match status" value="1"/>
</dbReference>
<dbReference type="InterPro" id="IPR025269">
    <property type="entry name" value="SAM-like_dom"/>
</dbReference>
<protein>
    <recommendedName>
        <fullName evidence="4">Tyr recombinase domain-containing protein</fullName>
    </recommendedName>
</protein>
<dbReference type="InterPro" id="IPR002104">
    <property type="entry name" value="Integrase_catalytic"/>
</dbReference>
<dbReference type="PANTHER" id="PTHR30349:SF64">
    <property type="entry name" value="PROPHAGE INTEGRASE INTD-RELATED"/>
    <property type="match status" value="1"/>
</dbReference>
<name>U6RKY4_9BACT</name>
<dbReference type="GO" id="GO:0006310">
    <property type="term" value="P:DNA recombination"/>
    <property type="evidence" value="ECO:0007669"/>
    <property type="project" value="UniProtKB-KW"/>
</dbReference>
<dbReference type="STRING" id="1121098.HMPREF1534_00900"/>
<dbReference type="InterPro" id="IPR011010">
    <property type="entry name" value="DNA_brk_join_enz"/>
</dbReference>
<evidence type="ECO:0000256" key="1">
    <source>
        <dbReference type="ARBA" id="ARBA00008857"/>
    </source>
</evidence>
<dbReference type="InterPro" id="IPR035386">
    <property type="entry name" value="Arm-DNA-bind_5"/>
</dbReference>
<dbReference type="Gene3D" id="1.10.443.10">
    <property type="entry name" value="Intergrase catalytic core"/>
    <property type="match status" value="1"/>
</dbReference>
<dbReference type="GO" id="GO:0003677">
    <property type="term" value="F:DNA binding"/>
    <property type="evidence" value="ECO:0007669"/>
    <property type="project" value="UniProtKB-KW"/>
</dbReference>
<dbReference type="Pfam" id="PF00589">
    <property type="entry name" value="Phage_integrase"/>
    <property type="match status" value="1"/>
</dbReference>
<keyword evidence="6" id="KW-1185">Reference proteome</keyword>
<dbReference type="Pfam" id="PF13102">
    <property type="entry name" value="Phage_int_SAM_5"/>
    <property type="match status" value="1"/>
</dbReference>
<dbReference type="GO" id="GO:0015074">
    <property type="term" value="P:DNA integration"/>
    <property type="evidence" value="ECO:0007669"/>
    <property type="project" value="InterPro"/>
</dbReference>
<comment type="caution">
    <text evidence="5">The sequence shown here is derived from an EMBL/GenBank/DDBJ whole genome shotgun (WGS) entry which is preliminary data.</text>
</comment>
<accession>U6RKY4</accession>
<reference evidence="5 6" key="1">
    <citation type="submission" date="2013-04" db="EMBL/GenBank/DDBJ databases">
        <title>The Genome Sequence of Bacteroides massiliensis DSM 17679.</title>
        <authorList>
            <consortium name="The Broad Institute Genomics Platform"/>
            <person name="Earl A."/>
            <person name="Ward D."/>
            <person name="Feldgarden M."/>
            <person name="Gevers D."/>
            <person name="Martens E."/>
            <person name="Fenner L."/>
            <person name="Roux V."/>
            <person name="Mallet M.N."/>
            <person name="Raoult D."/>
            <person name="Walker B."/>
            <person name="Young S."/>
            <person name="Zeng Q."/>
            <person name="Gargeya S."/>
            <person name="Fitzgerald M."/>
            <person name="Haas B."/>
            <person name="Abouelleil A."/>
            <person name="Allen A.W."/>
            <person name="Alvarado L."/>
            <person name="Arachchi H.M."/>
            <person name="Berlin A.M."/>
            <person name="Chapman S.B."/>
            <person name="Gainer-Dewar J."/>
            <person name="Goldberg J."/>
            <person name="Griggs A."/>
            <person name="Gujja S."/>
            <person name="Hansen M."/>
            <person name="Howarth C."/>
            <person name="Imamovic A."/>
            <person name="Ireland A."/>
            <person name="Larimer J."/>
            <person name="McCowan C."/>
            <person name="Murphy C."/>
            <person name="Pearson M."/>
            <person name="Poon T.W."/>
            <person name="Priest M."/>
            <person name="Roberts A."/>
            <person name="Saif S."/>
            <person name="Shea T."/>
            <person name="Sisk P."/>
            <person name="Sykes S."/>
            <person name="Wortman J."/>
            <person name="Nusbaum C."/>
            <person name="Birren B."/>
        </authorList>
    </citation>
    <scope>NUCLEOTIDE SEQUENCE [LARGE SCALE GENOMIC DNA]</scope>
    <source>
        <strain evidence="6">B84634 / Timone 84634 / DSM 17679 / JCM 13223</strain>
    </source>
</reference>
<sequence length="446" mass="51965">MLFQLLGVYLGVEFQTHPIMNIKRNIIFSLESRKKNGVPIVENVPIRMRVVFASHRIEFTTGYRIDVAKWDADKQRVKNGCTNKLKQSASEINADLLKYYTEIQNIFKEFEVQGFMPTTEQVKDAFNRLHDGKKEEEEAPVVFLPLEVFDEFIKECGTQNGWSDATYEKFAAVRKHLEKFDKGLTFESLDEPKLTKYVNFLKDIEDMRNTSIMKQVAYLKWFLRWCTKKGYCMNNAYEDFNPKLRSTPKKVIFLTWDELNQLKNYQIPETKQYLERVRDVFLFCCFTGLRYSDVHNLKKSDIRDGYIEITTVKTAERLIIELNNHSKTILDKYKDVEFEGHKALPVISNQKMNDYLKELGELAGINEPVSETYYKGSKRIDTITPKYALLGTHAGRRTFICNALALGIPAQVVMKWTGHSDYKAMKPYIDIADDVKANAMNKFNQL</sequence>
<keyword evidence="2" id="KW-0238">DNA-binding</keyword>
<dbReference type="Proteomes" id="UP000017831">
    <property type="component" value="Unassembled WGS sequence"/>
</dbReference>
<organism evidence="5 6">
    <name type="scientific">Phocaeicola massiliensis B84634 = Timone 84634 = DSM 17679 = JCM 13223</name>
    <dbReference type="NCBI Taxonomy" id="1121098"/>
    <lineage>
        <taxon>Bacteria</taxon>
        <taxon>Pseudomonadati</taxon>
        <taxon>Bacteroidota</taxon>
        <taxon>Bacteroidia</taxon>
        <taxon>Bacteroidales</taxon>
        <taxon>Bacteroidaceae</taxon>
        <taxon>Phocaeicola</taxon>
    </lineage>
</organism>
<evidence type="ECO:0000256" key="2">
    <source>
        <dbReference type="ARBA" id="ARBA00023125"/>
    </source>
</evidence>
<dbReference type="PANTHER" id="PTHR30349">
    <property type="entry name" value="PHAGE INTEGRASE-RELATED"/>
    <property type="match status" value="1"/>
</dbReference>